<dbReference type="InterPro" id="IPR028087">
    <property type="entry name" value="Tad_N"/>
</dbReference>
<dbReference type="NCBIfam" id="TIGR03816">
    <property type="entry name" value="tadE_like_DECH"/>
    <property type="match status" value="1"/>
</dbReference>
<dbReference type="AlphaFoldDB" id="A0A261FXI7"/>
<protein>
    <submittedName>
        <fullName evidence="2">Pilus assembly protein TadE</fullName>
    </submittedName>
</protein>
<feature type="domain" description="Putative Flp pilus-assembly TadG-like N-terminal" evidence="1">
    <location>
        <begin position="22"/>
        <end position="69"/>
    </location>
</feature>
<dbReference type="InterPro" id="IPR021202">
    <property type="entry name" value="Rv3654c-like"/>
</dbReference>
<accession>A0A261FXI7</accession>
<dbReference type="Proteomes" id="UP000216074">
    <property type="component" value="Unassembled WGS sequence"/>
</dbReference>
<proteinExistence type="predicted"/>
<keyword evidence="3" id="KW-1185">Reference proteome</keyword>
<evidence type="ECO:0000313" key="3">
    <source>
        <dbReference type="Proteomes" id="UP000216074"/>
    </source>
</evidence>
<dbReference type="Pfam" id="PF13400">
    <property type="entry name" value="Tad"/>
    <property type="match status" value="1"/>
</dbReference>
<evidence type="ECO:0000259" key="1">
    <source>
        <dbReference type="Pfam" id="PF13400"/>
    </source>
</evidence>
<gene>
    <name evidence="2" type="ORF">BHAP_1412</name>
</gene>
<sequence>MMLHVSLAVRRVRRSLTRADRGSGTMVGVALIIVVGVLLATIASAGNLLLCQTRAQSAADLAAISAAMAVRNGTADSCAVARSIAVANGASLDSCVTDAEDVQVSVSVSTQVPFAPYVSRSVRAGPVSCG</sequence>
<dbReference type="RefSeq" id="WP_094730025.1">
    <property type="nucleotide sequence ID" value="NZ_MWWY01000026.1"/>
</dbReference>
<organism evidence="2 3">
    <name type="scientific">Bifidobacterium hapali</name>
    <dbReference type="NCBI Taxonomy" id="1630172"/>
    <lineage>
        <taxon>Bacteria</taxon>
        <taxon>Bacillati</taxon>
        <taxon>Actinomycetota</taxon>
        <taxon>Actinomycetes</taxon>
        <taxon>Bifidobacteriales</taxon>
        <taxon>Bifidobacteriaceae</taxon>
        <taxon>Bifidobacterium</taxon>
    </lineage>
</organism>
<reference evidence="2 3" key="1">
    <citation type="journal article" date="2017" name="BMC Genomics">
        <title>Comparative genomic and phylogenomic analyses of the Bifidobacteriaceae family.</title>
        <authorList>
            <person name="Lugli G.A."/>
            <person name="Milani C."/>
            <person name="Turroni F."/>
            <person name="Duranti S."/>
            <person name="Mancabelli L."/>
            <person name="Mangifesta M."/>
            <person name="Ferrario C."/>
            <person name="Modesto M."/>
            <person name="Mattarelli P."/>
            <person name="Jiri K."/>
            <person name="van Sinderen D."/>
            <person name="Ventura M."/>
        </authorList>
    </citation>
    <scope>NUCLEOTIDE SEQUENCE [LARGE SCALE GENOMIC DNA]</scope>
    <source>
        <strain evidence="2 3">DSM 100202</strain>
    </source>
</reference>
<evidence type="ECO:0000313" key="2">
    <source>
        <dbReference type="EMBL" id="OZG63909.1"/>
    </source>
</evidence>
<comment type="caution">
    <text evidence="2">The sequence shown here is derived from an EMBL/GenBank/DDBJ whole genome shotgun (WGS) entry which is preliminary data.</text>
</comment>
<dbReference type="EMBL" id="MWWY01000026">
    <property type="protein sequence ID" value="OZG63909.1"/>
    <property type="molecule type" value="Genomic_DNA"/>
</dbReference>
<dbReference type="OrthoDB" id="3238206at2"/>
<name>A0A261FXI7_9BIFI</name>